<sequence>MTGETQKTDKRELILDAAEALFSKHGYDGVTLRAIAKQAGVDVALANYHFGPKRDLFDAVLMRRAKILNSWRLDALESVISDAAPDAPTVRDIIRAYFEPILTRPHVEQPGWKNYYALIAYVNNSPEWGGKLMTQFFDPLIERFIEALKMALPDVPDKSLYWGYHCLSGALTLAFAQTGRIDHLSKGLCQSDNLPDACGYIVDFVTAGFEQFDDNSRNNDDKKTATLSSAAAE</sequence>
<feature type="DNA-binding region" description="H-T-H motif" evidence="4">
    <location>
        <begin position="31"/>
        <end position="50"/>
    </location>
</feature>
<keyword evidence="1" id="KW-0805">Transcription regulation</keyword>
<keyword evidence="2 4" id="KW-0238">DNA-binding</keyword>
<dbReference type="PANTHER" id="PTHR30055">
    <property type="entry name" value="HTH-TYPE TRANSCRIPTIONAL REGULATOR RUTR"/>
    <property type="match status" value="1"/>
</dbReference>
<evidence type="ECO:0000256" key="2">
    <source>
        <dbReference type="ARBA" id="ARBA00023125"/>
    </source>
</evidence>
<organism evidence="6 7">
    <name type="scientific">Ponticaulis profundi</name>
    <dbReference type="NCBI Taxonomy" id="2665222"/>
    <lineage>
        <taxon>Bacteria</taxon>
        <taxon>Pseudomonadati</taxon>
        <taxon>Pseudomonadota</taxon>
        <taxon>Alphaproteobacteria</taxon>
        <taxon>Hyphomonadales</taxon>
        <taxon>Hyphomonadaceae</taxon>
        <taxon>Ponticaulis</taxon>
    </lineage>
</organism>
<dbReference type="PANTHER" id="PTHR30055:SF234">
    <property type="entry name" value="HTH-TYPE TRANSCRIPTIONAL REGULATOR BETI"/>
    <property type="match status" value="1"/>
</dbReference>
<evidence type="ECO:0000256" key="3">
    <source>
        <dbReference type="ARBA" id="ARBA00023163"/>
    </source>
</evidence>
<protein>
    <submittedName>
        <fullName evidence="6">TetR/AcrR family transcriptional regulator</fullName>
    </submittedName>
</protein>
<dbReference type="Proteomes" id="UP001596303">
    <property type="component" value="Unassembled WGS sequence"/>
</dbReference>
<dbReference type="InterPro" id="IPR001647">
    <property type="entry name" value="HTH_TetR"/>
</dbReference>
<dbReference type="RefSeq" id="WP_377380963.1">
    <property type="nucleotide sequence ID" value="NZ_JBHSSW010000066.1"/>
</dbReference>
<dbReference type="InterPro" id="IPR041586">
    <property type="entry name" value="PsrA_TetR_C"/>
</dbReference>
<keyword evidence="3" id="KW-0804">Transcription</keyword>
<proteinExistence type="predicted"/>
<evidence type="ECO:0000313" key="7">
    <source>
        <dbReference type="Proteomes" id="UP001596303"/>
    </source>
</evidence>
<dbReference type="InterPro" id="IPR050109">
    <property type="entry name" value="HTH-type_TetR-like_transc_reg"/>
</dbReference>
<dbReference type="PRINTS" id="PR00455">
    <property type="entry name" value="HTHTETR"/>
</dbReference>
<dbReference type="Gene3D" id="1.10.357.10">
    <property type="entry name" value="Tetracycline Repressor, domain 2"/>
    <property type="match status" value="1"/>
</dbReference>
<reference evidence="7" key="1">
    <citation type="journal article" date="2019" name="Int. J. Syst. Evol. Microbiol.">
        <title>The Global Catalogue of Microorganisms (GCM) 10K type strain sequencing project: providing services to taxonomists for standard genome sequencing and annotation.</title>
        <authorList>
            <consortium name="The Broad Institute Genomics Platform"/>
            <consortium name="The Broad Institute Genome Sequencing Center for Infectious Disease"/>
            <person name="Wu L."/>
            <person name="Ma J."/>
        </authorList>
    </citation>
    <scope>NUCLEOTIDE SEQUENCE [LARGE SCALE GENOMIC DNA]</scope>
    <source>
        <strain evidence="7">CGMCC-1.15741</strain>
    </source>
</reference>
<accession>A0ABW1SDS1</accession>
<evidence type="ECO:0000313" key="6">
    <source>
        <dbReference type="EMBL" id="MFC6199676.1"/>
    </source>
</evidence>
<dbReference type="InterPro" id="IPR009057">
    <property type="entry name" value="Homeodomain-like_sf"/>
</dbReference>
<dbReference type="Pfam" id="PF17939">
    <property type="entry name" value="TetR_C_30"/>
    <property type="match status" value="1"/>
</dbReference>
<dbReference type="PROSITE" id="PS50977">
    <property type="entry name" value="HTH_TETR_2"/>
    <property type="match status" value="1"/>
</dbReference>
<dbReference type="InterPro" id="IPR036271">
    <property type="entry name" value="Tet_transcr_reg_TetR-rel_C_sf"/>
</dbReference>
<keyword evidence="7" id="KW-1185">Reference proteome</keyword>
<dbReference type="SUPFAM" id="SSF48498">
    <property type="entry name" value="Tetracyclin repressor-like, C-terminal domain"/>
    <property type="match status" value="1"/>
</dbReference>
<dbReference type="SUPFAM" id="SSF46689">
    <property type="entry name" value="Homeodomain-like"/>
    <property type="match status" value="1"/>
</dbReference>
<evidence type="ECO:0000256" key="4">
    <source>
        <dbReference type="PROSITE-ProRule" id="PRU00335"/>
    </source>
</evidence>
<evidence type="ECO:0000256" key="1">
    <source>
        <dbReference type="ARBA" id="ARBA00023015"/>
    </source>
</evidence>
<evidence type="ECO:0000259" key="5">
    <source>
        <dbReference type="PROSITE" id="PS50977"/>
    </source>
</evidence>
<comment type="caution">
    <text evidence="6">The sequence shown here is derived from an EMBL/GenBank/DDBJ whole genome shotgun (WGS) entry which is preliminary data.</text>
</comment>
<gene>
    <name evidence="6" type="ORF">ACFQDM_16470</name>
</gene>
<feature type="domain" description="HTH tetR-type" evidence="5">
    <location>
        <begin position="8"/>
        <end position="68"/>
    </location>
</feature>
<dbReference type="Pfam" id="PF00440">
    <property type="entry name" value="TetR_N"/>
    <property type="match status" value="1"/>
</dbReference>
<name>A0ABW1SDS1_9PROT</name>
<dbReference type="EMBL" id="JBHSSW010000066">
    <property type="protein sequence ID" value="MFC6199676.1"/>
    <property type="molecule type" value="Genomic_DNA"/>
</dbReference>